<dbReference type="SUPFAM" id="SSF53822">
    <property type="entry name" value="Periplasmic binding protein-like I"/>
    <property type="match status" value="1"/>
</dbReference>
<proteinExistence type="inferred from homology"/>
<reference evidence="8" key="1">
    <citation type="submission" date="2016-10" db="EMBL/GenBank/DDBJ databases">
        <authorList>
            <person name="Varghese N."/>
            <person name="Submissions S."/>
        </authorList>
    </citation>
    <scope>NUCLEOTIDE SEQUENCE [LARGE SCALE GENOMIC DNA]</scope>
    <source>
        <strain evidence="8">CGMCC 1.8946</strain>
    </source>
</reference>
<keyword evidence="4" id="KW-0029">Amino-acid transport</keyword>
<dbReference type="PANTHER" id="PTHR47151:SF2">
    <property type="entry name" value="AMINO ACID BINDING PROTEIN"/>
    <property type="match status" value="1"/>
</dbReference>
<feature type="chain" id="PRO_5039157624" evidence="5">
    <location>
        <begin position="24"/>
        <end position="388"/>
    </location>
</feature>
<evidence type="ECO:0000313" key="8">
    <source>
        <dbReference type="Proteomes" id="UP000198601"/>
    </source>
</evidence>
<evidence type="ECO:0000313" key="7">
    <source>
        <dbReference type="EMBL" id="SCW35972.1"/>
    </source>
</evidence>
<comment type="similarity">
    <text evidence="1">Belongs to the leucine-binding protein family.</text>
</comment>
<protein>
    <submittedName>
        <fullName evidence="7">Branched-chain amino acid transport system substrate-binding protein</fullName>
    </submittedName>
</protein>
<dbReference type="Pfam" id="PF13458">
    <property type="entry name" value="Peripla_BP_6"/>
    <property type="match status" value="1"/>
</dbReference>
<dbReference type="RefSeq" id="WP_090667147.1">
    <property type="nucleotide sequence ID" value="NZ_FMTT01000004.1"/>
</dbReference>
<dbReference type="InterPro" id="IPR028082">
    <property type="entry name" value="Peripla_BP_I"/>
</dbReference>
<evidence type="ECO:0000256" key="5">
    <source>
        <dbReference type="SAM" id="SignalP"/>
    </source>
</evidence>
<evidence type="ECO:0000256" key="2">
    <source>
        <dbReference type="ARBA" id="ARBA00022448"/>
    </source>
</evidence>
<dbReference type="PANTHER" id="PTHR47151">
    <property type="entry name" value="LEU/ILE/VAL-BINDING ABC TRANSPORTER SUBUNIT"/>
    <property type="match status" value="1"/>
</dbReference>
<evidence type="ECO:0000256" key="1">
    <source>
        <dbReference type="ARBA" id="ARBA00010062"/>
    </source>
</evidence>
<keyword evidence="8" id="KW-1185">Reference proteome</keyword>
<dbReference type="Gene3D" id="3.40.50.2300">
    <property type="match status" value="2"/>
</dbReference>
<dbReference type="EMBL" id="FMTT01000004">
    <property type="protein sequence ID" value="SCW35972.1"/>
    <property type="molecule type" value="Genomic_DNA"/>
</dbReference>
<organism evidence="7 8">
    <name type="scientific">Paenibacillus tianmuensis</name>
    <dbReference type="NCBI Taxonomy" id="624147"/>
    <lineage>
        <taxon>Bacteria</taxon>
        <taxon>Bacillati</taxon>
        <taxon>Bacillota</taxon>
        <taxon>Bacilli</taxon>
        <taxon>Bacillales</taxon>
        <taxon>Paenibacillaceae</taxon>
        <taxon>Paenibacillus</taxon>
    </lineage>
</organism>
<dbReference type="GO" id="GO:0006865">
    <property type="term" value="P:amino acid transport"/>
    <property type="evidence" value="ECO:0007669"/>
    <property type="project" value="UniProtKB-KW"/>
</dbReference>
<dbReference type="CDD" id="cd06342">
    <property type="entry name" value="PBP1_ABC_LIVBP-like"/>
    <property type="match status" value="1"/>
</dbReference>
<dbReference type="InterPro" id="IPR028081">
    <property type="entry name" value="Leu-bd"/>
</dbReference>
<dbReference type="PRINTS" id="PR00337">
    <property type="entry name" value="LEUILEVALBP"/>
</dbReference>
<dbReference type="OrthoDB" id="9783240at2"/>
<gene>
    <name evidence="7" type="ORF">SAMN04487970_100455</name>
</gene>
<name>A0A1G4PUK5_9BACL</name>
<evidence type="ECO:0000256" key="3">
    <source>
        <dbReference type="ARBA" id="ARBA00022729"/>
    </source>
</evidence>
<dbReference type="AlphaFoldDB" id="A0A1G4PUK5"/>
<keyword evidence="3 5" id="KW-0732">Signal</keyword>
<accession>A0A1G4PUK5</accession>
<dbReference type="STRING" id="624147.SAMN04487970_100455"/>
<dbReference type="InterPro" id="IPR000709">
    <property type="entry name" value="Leu_Ile_Val-bd"/>
</dbReference>
<feature type="signal peptide" evidence="5">
    <location>
        <begin position="1"/>
        <end position="23"/>
    </location>
</feature>
<feature type="domain" description="Leucine-binding protein" evidence="6">
    <location>
        <begin position="44"/>
        <end position="381"/>
    </location>
</feature>
<keyword evidence="2" id="KW-0813">Transport</keyword>
<evidence type="ECO:0000256" key="4">
    <source>
        <dbReference type="ARBA" id="ARBA00022970"/>
    </source>
</evidence>
<evidence type="ECO:0000259" key="6">
    <source>
        <dbReference type="Pfam" id="PF13458"/>
    </source>
</evidence>
<sequence>MKKQTSIGIGAVILGMLSLTACGGNPDGTKPATGAAEGLASGKEIKIGMMFPLSGNEAKMGQDMKQAAELSADEINAEGGINGSKIKLVAQDDACDPQTATAAANKLVSEGVTAVVGGYCSGAVIPATGVFHQNGIPMVVTAADSQKIADQKFPEIFMINGTGLHQAQVATKHMVNKSEAKKVAIIHDNSAFAKDLAEVTKKQVESAGSKVVVFDAVNPDETDFSSLVSKLKQAKPDATYWTAYYKGGGLFIKQFKQQGVSGIIGVGDGANDKMLIDIAGKDAAEGTFITGSPAAEFLPEAKKFIDDYKAKFSQEPGPYSALQYDGIKVMANAIKRAGSTDKKAITEVLAKSDLKTLTGQVSFTPQGTLKKSNFVVLQVKEGNFAPSK</sequence>
<dbReference type="Proteomes" id="UP000198601">
    <property type="component" value="Unassembled WGS sequence"/>
</dbReference>